<reference evidence="1" key="1">
    <citation type="submission" date="2021-07" db="EMBL/GenBank/DDBJ databases">
        <title>Roseobacter insulae sp. nov., isolated from a tidal flat.</title>
        <authorList>
            <person name="Park S."/>
            <person name="Yoon J.-H."/>
        </authorList>
    </citation>
    <scope>NUCLEOTIDE SEQUENCE</scope>
    <source>
        <strain evidence="1">YSTF-M11</strain>
    </source>
</reference>
<dbReference type="EMBL" id="JAHXDN010000004">
    <property type="protein sequence ID" value="MBW4709000.1"/>
    <property type="molecule type" value="Genomic_DNA"/>
</dbReference>
<evidence type="ECO:0000313" key="1">
    <source>
        <dbReference type="EMBL" id="MBW4709000.1"/>
    </source>
</evidence>
<comment type="caution">
    <text evidence="1">The sequence shown here is derived from an EMBL/GenBank/DDBJ whole genome shotgun (WGS) entry which is preliminary data.</text>
</comment>
<name>A0A9X1FXS7_9RHOB</name>
<dbReference type="RefSeq" id="WP_219504052.1">
    <property type="nucleotide sequence ID" value="NZ_JAHXDN010000004.1"/>
</dbReference>
<protein>
    <submittedName>
        <fullName evidence="1">Uncharacterized protein</fullName>
    </submittedName>
</protein>
<gene>
    <name evidence="1" type="ORF">KX928_14515</name>
</gene>
<sequence>MTKPLLSVELKRQKELDGLDLLSLSKVLISEACSGEGISESSFLALVQLFTIDEVLRSDQFHSITSAIWTDRETLSQDQSVRFADFLRSSQLKTISSGNAFSLCDMIANYYPEENARELLAALSKRADLHHAAEYSLSTLK</sequence>
<proteinExistence type="predicted"/>
<evidence type="ECO:0000313" key="2">
    <source>
        <dbReference type="Proteomes" id="UP001138661"/>
    </source>
</evidence>
<dbReference type="Proteomes" id="UP001138661">
    <property type="component" value="Unassembled WGS sequence"/>
</dbReference>
<dbReference type="AlphaFoldDB" id="A0A9X1FXS7"/>
<organism evidence="1 2">
    <name type="scientific">Roseobacter insulae</name>
    <dbReference type="NCBI Taxonomy" id="2859783"/>
    <lineage>
        <taxon>Bacteria</taxon>
        <taxon>Pseudomonadati</taxon>
        <taxon>Pseudomonadota</taxon>
        <taxon>Alphaproteobacteria</taxon>
        <taxon>Rhodobacterales</taxon>
        <taxon>Roseobacteraceae</taxon>
        <taxon>Roseobacter</taxon>
    </lineage>
</organism>
<accession>A0A9X1FXS7</accession>
<keyword evidence="2" id="KW-1185">Reference proteome</keyword>